<accession>A0A423I584</accession>
<comment type="caution">
    <text evidence="1">The sequence shown here is derived from an EMBL/GenBank/DDBJ whole genome shotgun (WGS) entry which is preliminary data.</text>
</comment>
<gene>
    <name evidence="1" type="ORF">BK660_16200</name>
</gene>
<dbReference type="Proteomes" id="UP000285636">
    <property type="component" value="Unassembled WGS sequence"/>
</dbReference>
<organism evidence="1 2">
    <name type="scientific">Pseudomonas brassicacearum</name>
    <dbReference type="NCBI Taxonomy" id="930166"/>
    <lineage>
        <taxon>Bacteria</taxon>
        <taxon>Pseudomonadati</taxon>
        <taxon>Pseudomonadota</taxon>
        <taxon>Gammaproteobacteria</taxon>
        <taxon>Pseudomonadales</taxon>
        <taxon>Pseudomonadaceae</taxon>
        <taxon>Pseudomonas</taxon>
    </lineage>
</organism>
<dbReference type="RefSeq" id="WP_123434220.1">
    <property type="nucleotide sequence ID" value="NZ_MOBK01000006.1"/>
</dbReference>
<dbReference type="EMBL" id="MOBK01000006">
    <property type="protein sequence ID" value="RON20595.1"/>
    <property type="molecule type" value="Genomic_DNA"/>
</dbReference>
<protein>
    <recommendedName>
        <fullName evidence="3">Prophage PSSB64-01</fullName>
    </recommendedName>
</protein>
<reference evidence="1 2" key="1">
    <citation type="submission" date="2016-10" db="EMBL/GenBank/DDBJ databases">
        <title>Comparative genome analysis of multiple Pseudomonas spp. focuses on biocontrol and plant growth promoting traits.</title>
        <authorList>
            <person name="Tao X.-Y."/>
            <person name="Taylor C.G."/>
        </authorList>
    </citation>
    <scope>NUCLEOTIDE SEQUENCE [LARGE SCALE GENOMIC DNA]</scope>
    <source>
        <strain evidence="1 2">38D7</strain>
    </source>
</reference>
<name>A0A423I584_9PSED</name>
<evidence type="ECO:0000313" key="2">
    <source>
        <dbReference type="Proteomes" id="UP000285636"/>
    </source>
</evidence>
<evidence type="ECO:0000313" key="1">
    <source>
        <dbReference type="EMBL" id="RON20595.1"/>
    </source>
</evidence>
<dbReference type="AlphaFoldDB" id="A0A423I584"/>
<sequence>MNWAPITMRWPEQSTQWLADLEAAKDLANSELISTGQRLASLADLATTSPGPVGAAAEAAVAAGRAGLTDALGEVPACLVVTPFQSGVGQGRGNQRYLSAPNLLQQLGEKLEDTGDDGRPAGAQYALAVMFLGTRYDKFAATLSRFNAVLPMPDLQRAERRAKNLFALDAEKWELPTAGTLPRWGALPLERCTVTKAATQTLNSQLSALESYADSSPMADLGRLATRKASQAQAQAQQLADLKSQFAGGAADDTMRARLIGPGNVAELRHQLLQGDAPGHEWGLSAGVLLVGSLKGLGFVRELVGL</sequence>
<evidence type="ECO:0008006" key="3">
    <source>
        <dbReference type="Google" id="ProtNLM"/>
    </source>
</evidence>
<proteinExistence type="predicted"/>